<proteinExistence type="inferred from homology"/>
<keyword evidence="7" id="KW-0547">Nucleotide-binding</keyword>
<keyword evidence="18" id="KW-1185">Reference proteome</keyword>
<dbReference type="Pfam" id="PF08542">
    <property type="entry name" value="Rep_fac_C"/>
    <property type="match status" value="1"/>
</dbReference>
<evidence type="ECO:0000256" key="13">
    <source>
        <dbReference type="ARBA" id="ARBA00041213"/>
    </source>
</evidence>
<dbReference type="Gene3D" id="6.10.250.1270">
    <property type="match status" value="1"/>
</dbReference>
<dbReference type="InterPro" id="IPR047854">
    <property type="entry name" value="RFC_lid"/>
</dbReference>
<feature type="compositionally biased region" description="Polar residues" evidence="14">
    <location>
        <begin position="479"/>
        <end position="489"/>
    </location>
</feature>
<dbReference type="GO" id="GO:0003735">
    <property type="term" value="F:structural constituent of ribosome"/>
    <property type="evidence" value="ECO:0007669"/>
    <property type="project" value="UniProtKB-ARBA"/>
</dbReference>
<evidence type="ECO:0000259" key="15">
    <source>
        <dbReference type="SMART" id="SM00382"/>
    </source>
</evidence>
<dbReference type="CDD" id="cd00472">
    <property type="entry name" value="Ribosomal_L24e_L24"/>
    <property type="match status" value="1"/>
</dbReference>
<evidence type="ECO:0000256" key="3">
    <source>
        <dbReference type="ARBA" id="ARBA00005378"/>
    </source>
</evidence>
<dbReference type="InterPro" id="IPR038630">
    <property type="entry name" value="L24e/L24_sf"/>
</dbReference>
<evidence type="ECO:0000256" key="9">
    <source>
        <dbReference type="ARBA" id="ARBA00022980"/>
    </source>
</evidence>
<dbReference type="GO" id="GO:0005840">
    <property type="term" value="C:ribosome"/>
    <property type="evidence" value="ECO:0007669"/>
    <property type="project" value="UniProtKB-KW"/>
</dbReference>
<dbReference type="InterPro" id="IPR003959">
    <property type="entry name" value="ATPase_AAA_core"/>
</dbReference>
<dbReference type="Gene3D" id="3.40.50.300">
    <property type="entry name" value="P-loop containing nucleotide triphosphate hydrolases"/>
    <property type="match status" value="1"/>
</dbReference>
<name>A0A5N6R2V4_9ROSI</name>
<dbReference type="Gene3D" id="2.30.170.20">
    <property type="entry name" value="Ribosomal protein L24e"/>
    <property type="match status" value="1"/>
</dbReference>
<dbReference type="CDD" id="cd18140">
    <property type="entry name" value="HLD_clamp_RFC"/>
    <property type="match status" value="1"/>
</dbReference>
<dbReference type="GO" id="GO:0005524">
    <property type="term" value="F:ATP binding"/>
    <property type="evidence" value="ECO:0007669"/>
    <property type="project" value="UniProtKB-KW"/>
</dbReference>
<evidence type="ECO:0000256" key="1">
    <source>
        <dbReference type="ARBA" id="ARBA00002386"/>
    </source>
</evidence>
<dbReference type="InterPro" id="IPR050238">
    <property type="entry name" value="DNA_Rep/Repair_Clamp_Loader"/>
</dbReference>
<dbReference type="PANTHER" id="PTHR11669">
    <property type="entry name" value="REPLICATION FACTOR C / DNA POLYMERASE III GAMMA-TAU SUBUNIT"/>
    <property type="match status" value="1"/>
</dbReference>
<feature type="region of interest" description="Disordered" evidence="14">
    <location>
        <begin position="462"/>
        <end position="509"/>
    </location>
</feature>
<dbReference type="OrthoDB" id="4199794at2759"/>
<dbReference type="SUPFAM" id="SSF57716">
    <property type="entry name" value="Glucocorticoid receptor-like (DNA-binding domain)"/>
    <property type="match status" value="1"/>
</dbReference>
<keyword evidence="9" id="KW-0689">Ribosomal protein</keyword>
<dbReference type="GO" id="GO:0005663">
    <property type="term" value="C:DNA replication factor C complex"/>
    <property type="evidence" value="ECO:0007669"/>
    <property type="project" value="TreeGrafter"/>
</dbReference>
<evidence type="ECO:0000256" key="6">
    <source>
        <dbReference type="ARBA" id="ARBA00022705"/>
    </source>
</evidence>
<dbReference type="GO" id="GO:0016887">
    <property type="term" value="F:ATP hydrolysis activity"/>
    <property type="evidence" value="ECO:0007669"/>
    <property type="project" value="InterPro"/>
</dbReference>
<dbReference type="PROSITE" id="PS01073">
    <property type="entry name" value="RIBOSOMAL_L24E"/>
    <property type="match status" value="1"/>
</dbReference>
<comment type="similarity">
    <text evidence="4">Belongs to the eukaryotic ribosomal protein eL24 family.</text>
</comment>
<dbReference type="GO" id="GO:0005634">
    <property type="term" value="C:nucleus"/>
    <property type="evidence" value="ECO:0007669"/>
    <property type="project" value="UniProtKB-SubCell"/>
</dbReference>
<feature type="compositionally biased region" description="Basic and acidic residues" evidence="14">
    <location>
        <begin position="462"/>
        <end position="478"/>
    </location>
</feature>
<evidence type="ECO:0000313" key="18">
    <source>
        <dbReference type="Proteomes" id="UP000327013"/>
    </source>
</evidence>
<dbReference type="InterPro" id="IPR008921">
    <property type="entry name" value="DNA_pol3_clamp-load_cplx_C"/>
</dbReference>
<comment type="subunit">
    <text evidence="5">Heterotetramer of subunits RFC2, RFC3, RFC4 and RFC5 that can form a complex with RFC1.</text>
</comment>
<sequence length="509" mass="56655">MAASSSSGSTSHGYDMPWVEKYRPNRVADIVGNEDAVSRLQVIARDGNVPNLILSGPPGTGKTTSILALAHELLGPNYKEAVLELNASDDRGIDVVRNKIKMFAQKKVTLPPGRHKIVILDEADSMTSGAQQALRRTMEIFSNSTRFALACNTSSKIIEPIQSRCALVRFSRLSDQEILGRLMVVVEAEKVPYVPEGLEAIIFTADGDMRQALNNLQATYSGFRFVNQENVFKVCDQPHPLHVKNMVRHVLEGKFDDACSGLKQLYDLGYSPTDIITTLFRIIKNYDMAEYLKLEFMKETGFAHMRICDGVGSYLQLCGLLAKLSVGFCNSQGFYKRSGAPVSAAMVLKTELCRFSGTKIYPGRGIRFVRSDSQVFLFANSKCKRYFHNRLKPSKLTWTAMYRKQHKKDIAAEAVKKKRRAAKKPYSRSIVGATLEVIQKRRAEKPEVRDAAREAALREIKERIKKTKDEKKAKKAEVTSKTQKTQTRGNVPKGAAPKGPKLGGAGGKR</sequence>
<dbReference type="InterPro" id="IPR023442">
    <property type="entry name" value="Ribosomal_eL24_CS"/>
</dbReference>
<keyword evidence="6" id="KW-0235">DNA replication</keyword>
<dbReference type="GO" id="GO:0006261">
    <property type="term" value="P:DNA-templated DNA replication"/>
    <property type="evidence" value="ECO:0007669"/>
    <property type="project" value="TreeGrafter"/>
</dbReference>
<dbReference type="GO" id="GO:0006281">
    <property type="term" value="P:DNA repair"/>
    <property type="evidence" value="ECO:0007669"/>
    <property type="project" value="TreeGrafter"/>
</dbReference>
<comment type="similarity">
    <text evidence="3">Belongs to the activator 1 small subunits family.</text>
</comment>
<dbReference type="Gene3D" id="1.10.8.60">
    <property type="match status" value="1"/>
</dbReference>
<dbReference type="NCBIfam" id="NF001679">
    <property type="entry name" value="PRK00440.1"/>
    <property type="match status" value="1"/>
</dbReference>
<dbReference type="SUPFAM" id="SSF52540">
    <property type="entry name" value="P-loop containing nucleoside triphosphate hydrolases"/>
    <property type="match status" value="1"/>
</dbReference>
<dbReference type="InterPro" id="IPR000988">
    <property type="entry name" value="Ribosomal_eL24-rel_N"/>
</dbReference>
<dbReference type="SMART" id="SM00746">
    <property type="entry name" value="TRASH"/>
    <property type="match status" value="1"/>
</dbReference>
<accession>A0A5N6R2V4</accession>
<dbReference type="EMBL" id="CM017325">
    <property type="protein sequence ID" value="KAE8055266.1"/>
    <property type="molecule type" value="Genomic_DNA"/>
</dbReference>
<dbReference type="InterPro" id="IPR027417">
    <property type="entry name" value="P-loop_NTPase"/>
</dbReference>
<reference evidence="17 18" key="1">
    <citation type="submission" date="2019-06" db="EMBL/GenBank/DDBJ databases">
        <title>A chromosomal-level reference genome of Carpinus fangiana (Coryloideae, Betulaceae).</title>
        <authorList>
            <person name="Yang X."/>
            <person name="Wang Z."/>
            <person name="Zhang L."/>
            <person name="Hao G."/>
            <person name="Liu J."/>
            <person name="Yang Y."/>
        </authorList>
    </citation>
    <scope>NUCLEOTIDE SEQUENCE [LARGE SCALE GENOMIC DNA]</scope>
    <source>
        <strain evidence="17">Cfa_2016G</strain>
        <tissue evidence="17">Leaf</tissue>
    </source>
</reference>
<dbReference type="FunFam" id="2.30.170.20:FF:000003">
    <property type="entry name" value="60S ribosomal protein L24"/>
    <property type="match status" value="1"/>
</dbReference>
<evidence type="ECO:0000256" key="2">
    <source>
        <dbReference type="ARBA" id="ARBA00004123"/>
    </source>
</evidence>
<dbReference type="Gene3D" id="1.20.272.10">
    <property type="match status" value="1"/>
</dbReference>
<keyword evidence="10" id="KW-0539">Nucleus</keyword>
<dbReference type="Pfam" id="PF00004">
    <property type="entry name" value="AAA"/>
    <property type="match status" value="1"/>
</dbReference>
<dbReference type="Proteomes" id="UP000327013">
    <property type="component" value="Chromosome 5"/>
</dbReference>
<dbReference type="GO" id="GO:0003677">
    <property type="term" value="F:DNA binding"/>
    <property type="evidence" value="ECO:0007669"/>
    <property type="project" value="InterPro"/>
</dbReference>
<keyword evidence="11" id="KW-0687">Ribonucleoprotein</keyword>
<dbReference type="FunFam" id="3.40.50.300:FF:000107">
    <property type="entry name" value="Replication factor C subunit 4"/>
    <property type="match status" value="1"/>
</dbReference>
<dbReference type="GO" id="GO:1990904">
    <property type="term" value="C:ribonucleoprotein complex"/>
    <property type="evidence" value="ECO:0007669"/>
    <property type="project" value="UniProtKB-KW"/>
</dbReference>
<evidence type="ECO:0000256" key="4">
    <source>
        <dbReference type="ARBA" id="ARBA00005647"/>
    </source>
</evidence>
<dbReference type="AlphaFoldDB" id="A0A5N6R2V4"/>
<keyword evidence="8" id="KW-0067">ATP-binding</keyword>
<dbReference type="InterPro" id="IPR013748">
    <property type="entry name" value="Rep_factorC_C"/>
</dbReference>
<dbReference type="FunFam" id="1.10.8.60:FF:000012">
    <property type="entry name" value="Replication factor C subunit 4"/>
    <property type="match status" value="1"/>
</dbReference>
<dbReference type="FunFam" id="1.20.272.10:FF:000009">
    <property type="entry name" value="replication factor C subunit 2"/>
    <property type="match status" value="1"/>
</dbReference>
<evidence type="ECO:0000256" key="5">
    <source>
        <dbReference type="ARBA" id="ARBA00011480"/>
    </source>
</evidence>
<dbReference type="CDD" id="cd00009">
    <property type="entry name" value="AAA"/>
    <property type="match status" value="1"/>
</dbReference>
<feature type="domain" description="AAA+ ATPase" evidence="15">
    <location>
        <begin position="48"/>
        <end position="174"/>
    </location>
</feature>
<evidence type="ECO:0000313" key="17">
    <source>
        <dbReference type="EMBL" id="KAE8055266.1"/>
    </source>
</evidence>
<organism evidence="17 18">
    <name type="scientific">Carpinus fangiana</name>
    <dbReference type="NCBI Taxonomy" id="176857"/>
    <lineage>
        <taxon>Eukaryota</taxon>
        <taxon>Viridiplantae</taxon>
        <taxon>Streptophyta</taxon>
        <taxon>Embryophyta</taxon>
        <taxon>Tracheophyta</taxon>
        <taxon>Spermatophyta</taxon>
        <taxon>Magnoliopsida</taxon>
        <taxon>eudicotyledons</taxon>
        <taxon>Gunneridae</taxon>
        <taxon>Pentapetalae</taxon>
        <taxon>rosids</taxon>
        <taxon>fabids</taxon>
        <taxon>Fagales</taxon>
        <taxon>Betulaceae</taxon>
        <taxon>Carpinus</taxon>
    </lineage>
</organism>
<dbReference type="Pfam" id="PF01246">
    <property type="entry name" value="Ribosomal_L24e"/>
    <property type="match status" value="1"/>
</dbReference>
<dbReference type="GO" id="GO:0003689">
    <property type="term" value="F:DNA clamp loader activity"/>
    <property type="evidence" value="ECO:0007669"/>
    <property type="project" value="TreeGrafter"/>
</dbReference>
<evidence type="ECO:0000259" key="16">
    <source>
        <dbReference type="SMART" id="SM00746"/>
    </source>
</evidence>
<comment type="function">
    <text evidence="1">May be involved in DNA replication and thus regulate cell proliferation.</text>
</comment>
<protein>
    <recommendedName>
        <fullName evidence="12">Large ribosomal subunit protein eL24</fullName>
    </recommendedName>
    <alternativeName>
        <fullName evidence="13">60S ribosomal protein L24</fullName>
    </alternativeName>
</protein>
<dbReference type="InterPro" id="IPR011017">
    <property type="entry name" value="TRASH_dom"/>
</dbReference>
<dbReference type="SMART" id="SM00382">
    <property type="entry name" value="AAA"/>
    <property type="match status" value="1"/>
</dbReference>
<evidence type="ECO:0000256" key="11">
    <source>
        <dbReference type="ARBA" id="ARBA00023274"/>
    </source>
</evidence>
<evidence type="ECO:0000256" key="7">
    <source>
        <dbReference type="ARBA" id="ARBA00022741"/>
    </source>
</evidence>
<comment type="subcellular location">
    <subcellularLocation>
        <location evidence="2">Nucleus</location>
    </subcellularLocation>
</comment>
<evidence type="ECO:0000256" key="10">
    <source>
        <dbReference type="ARBA" id="ARBA00023242"/>
    </source>
</evidence>
<dbReference type="PANTHER" id="PTHR11669:SF5">
    <property type="entry name" value="REPLICATION FACTOR C SUBUNIT 2"/>
    <property type="match status" value="1"/>
</dbReference>
<dbReference type="InterPro" id="IPR003593">
    <property type="entry name" value="AAA+_ATPase"/>
</dbReference>
<feature type="domain" description="TRASH" evidence="16">
    <location>
        <begin position="353"/>
        <end position="391"/>
    </location>
</feature>
<evidence type="ECO:0000256" key="8">
    <source>
        <dbReference type="ARBA" id="ARBA00022840"/>
    </source>
</evidence>
<dbReference type="GO" id="GO:0003729">
    <property type="term" value="F:mRNA binding"/>
    <property type="evidence" value="ECO:0007669"/>
    <property type="project" value="UniProtKB-ARBA"/>
</dbReference>
<evidence type="ECO:0000256" key="14">
    <source>
        <dbReference type="SAM" id="MobiDB-lite"/>
    </source>
</evidence>
<evidence type="ECO:0000256" key="12">
    <source>
        <dbReference type="ARBA" id="ARBA00040612"/>
    </source>
</evidence>
<gene>
    <name evidence="17" type="ORF">FH972_012117</name>
</gene>
<dbReference type="SUPFAM" id="SSF48019">
    <property type="entry name" value="post-AAA+ oligomerization domain-like"/>
    <property type="match status" value="1"/>
</dbReference>